<protein>
    <submittedName>
        <fullName evidence="7">Heme exporter protein CcmB</fullName>
    </submittedName>
</protein>
<keyword evidence="4 6" id="KW-1133">Transmembrane helix</keyword>
<evidence type="ECO:0000256" key="1">
    <source>
        <dbReference type="ARBA" id="ARBA00004141"/>
    </source>
</evidence>
<comment type="caution">
    <text evidence="7">The sequence shown here is derived from an EMBL/GenBank/DDBJ whole genome shotgun (WGS) entry which is preliminary data.</text>
</comment>
<feature type="transmembrane region" description="Helical" evidence="6">
    <location>
        <begin position="152"/>
        <end position="170"/>
    </location>
</feature>
<dbReference type="InterPro" id="IPR003544">
    <property type="entry name" value="Cyt_c_biogenesis_CcmB"/>
</dbReference>
<evidence type="ECO:0000256" key="2">
    <source>
        <dbReference type="ARBA" id="ARBA00010544"/>
    </source>
</evidence>
<dbReference type="GO" id="GO:0015232">
    <property type="term" value="F:heme transmembrane transporter activity"/>
    <property type="evidence" value="ECO:0007669"/>
    <property type="project" value="InterPro"/>
</dbReference>
<proteinExistence type="inferred from homology"/>
<feature type="transmembrane region" description="Helical" evidence="6">
    <location>
        <begin position="190"/>
        <end position="211"/>
    </location>
</feature>
<evidence type="ECO:0000256" key="6">
    <source>
        <dbReference type="SAM" id="Phobius"/>
    </source>
</evidence>
<organism evidence="7 8">
    <name type="scientific">Fulvivirga marina</name>
    <dbReference type="NCBI Taxonomy" id="2494733"/>
    <lineage>
        <taxon>Bacteria</taxon>
        <taxon>Pseudomonadati</taxon>
        <taxon>Bacteroidota</taxon>
        <taxon>Cytophagia</taxon>
        <taxon>Cytophagales</taxon>
        <taxon>Fulvivirgaceae</taxon>
        <taxon>Fulvivirga</taxon>
    </lineage>
</organism>
<keyword evidence="8" id="KW-1185">Reference proteome</keyword>
<feature type="transmembrane region" description="Helical" evidence="6">
    <location>
        <begin position="86"/>
        <end position="108"/>
    </location>
</feature>
<dbReference type="AlphaFoldDB" id="A0A937G369"/>
<feature type="transmembrane region" description="Helical" evidence="6">
    <location>
        <begin position="12"/>
        <end position="33"/>
    </location>
</feature>
<evidence type="ECO:0000256" key="4">
    <source>
        <dbReference type="ARBA" id="ARBA00022989"/>
    </source>
</evidence>
<accession>A0A937G369</accession>
<dbReference type="GO" id="GO:0017004">
    <property type="term" value="P:cytochrome complex assembly"/>
    <property type="evidence" value="ECO:0007669"/>
    <property type="project" value="InterPro"/>
</dbReference>
<evidence type="ECO:0000313" key="8">
    <source>
        <dbReference type="Proteomes" id="UP000614216"/>
    </source>
</evidence>
<name>A0A937G369_9BACT</name>
<keyword evidence="5 6" id="KW-0472">Membrane</keyword>
<feature type="transmembrane region" description="Helical" evidence="6">
    <location>
        <begin position="45"/>
        <end position="66"/>
    </location>
</feature>
<keyword evidence="3 6" id="KW-0812">Transmembrane</keyword>
<gene>
    <name evidence="7" type="ORF">JMN32_26280</name>
</gene>
<dbReference type="Pfam" id="PF03379">
    <property type="entry name" value="CcmB"/>
    <property type="match status" value="1"/>
</dbReference>
<comment type="similarity">
    <text evidence="2">Belongs to the CcmB/CycW/HelB family.</text>
</comment>
<dbReference type="GO" id="GO:0016020">
    <property type="term" value="C:membrane"/>
    <property type="evidence" value="ECO:0007669"/>
    <property type="project" value="UniProtKB-SubCell"/>
</dbReference>
<evidence type="ECO:0000313" key="7">
    <source>
        <dbReference type="EMBL" id="MBL6449847.1"/>
    </source>
</evidence>
<dbReference type="Proteomes" id="UP000614216">
    <property type="component" value="Unassembled WGS sequence"/>
</dbReference>
<comment type="subcellular location">
    <subcellularLocation>
        <location evidence="1">Membrane</location>
        <topology evidence="1">Multi-pass membrane protein</topology>
    </subcellularLocation>
</comment>
<evidence type="ECO:0000256" key="5">
    <source>
        <dbReference type="ARBA" id="ARBA00023136"/>
    </source>
</evidence>
<reference evidence="7" key="1">
    <citation type="submission" date="2021-01" db="EMBL/GenBank/DDBJ databases">
        <title>Fulvivirga kasyanovii gen. nov., sp nov., a novel member of the phylum Bacteroidetes isolated from seawater in a mussel farm.</title>
        <authorList>
            <person name="Zhao L.-H."/>
            <person name="Wang Z.-J."/>
        </authorList>
    </citation>
    <scope>NUCLEOTIDE SEQUENCE</scope>
    <source>
        <strain evidence="7">29W222</strain>
    </source>
</reference>
<sequence length="213" mass="24163">MKKEVLLEWRQRYAINGILLYLVSTIFICYLSFNVKANQLNPVTWNALFWIILLFTAINAVAKSFIQEKEGKFLYYYWLIKPQTLIVARILYNALLMLILAVLGFVMYSLVLGNPIHDPLLFVINLLMAAISFSSALTMISAIASKANNNQTLMAILGFPVILPMLLMIIKISKNALDGIERSASYDEMLTLLAINLIVGAVSYLLFPYLWRS</sequence>
<evidence type="ECO:0000256" key="3">
    <source>
        <dbReference type="ARBA" id="ARBA00022692"/>
    </source>
</evidence>
<feature type="transmembrane region" description="Helical" evidence="6">
    <location>
        <begin position="120"/>
        <end position="140"/>
    </location>
</feature>
<dbReference type="EMBL" id="JAEUGD010000067">
    <property type="protein sequence ID" value="MBL6449847.1"/>
    <property type="molecule type" value="Genomic_DNA"/>
</dbReference>